<dbReference type="PANTHER" id="PTHR38479:SF2">
    <property type="entry name" value="WINGED HELIX DNA-BINDING DOMAIN-CONTAINING PROTEIN"/>
    <property type="match status" value="1"/>
</dbReference>
<dbReference type="STRING" id="630515.SAMN04489812_3372"/>
<dbReference type="RefSeq" id="WP_172836170.1">
    <property type="nucleotide sequence ID" value="NZ_LT629772.1"/>
</dbReference>
<protein>
    <submittedName>
        <fullName evidence="1">Winged helix DNA-binding domain-containing protein</fullName>
    </submittedName>
</protein>
<evidence type="ECO:0000313" key="2">
    <source>
        <dbReference type="Proteomes" id="UP000199103"/>
    </source>
</evidence>
<dbReference type="InterPro" id="IPR009351">
    <property type="entry name" value="AlkZ-like"/>
</dbReference>
<reference evidence="1 2" key="1">
    <citation type="submission" date="2016-10" db="EMBL/GenBank/DDBJ databases">
        <authorList>
            <person name="de Groot N.N."/>
        </authorList>
    </citation>
    <scope>NUCLEOTIDE SEQUENCE [LARGE SCALE GENOMIC DNA]</scope>
    <source>
        <strain evidence="1 2">DSM 21800</strain>
    </source>
</reference>
<dbReference type="AlphaFoldDB" id="A0A1H1VVX0"/>
<gene>
    <name evidence="1" type="ORF">SAMN04489812_3372</name>
</gene>
<evidence type="ECO:0000313" key="1">
    <source>
        <dbReference type="EMBL" id="SDS88845.1"/>
    </source>
</evidence>
<dbReference type="EMBL" id="LT629772">
    <property type="protein sequence ID" value="SDS88845.1"/>
    <property type="molecule type" value="Genomic_DNA"/>
</dbReference>
<proteinExistence type="predicted"/>
<organism evidence="1 2">
    <name type="scientific">Microlunatus soli</name>
    <dbReference type="NCBI Taxonomy" id="630515"/>
    <lineage>
        <taxon>Bacteria</taxon>
        <taxon>Bacillati</taxon>
        <taxon>Actinomycetota</taxon>
        <taxon>Actinomycetes</taxon>
        <taxon>Propionibacteriales</taxon>
        <taxon>Propionibacteriaceae</taxon>
        <taxon>Microlunatus</taxon>
    </lineage>
</organism>
<accession>A0A1H1VVX0</accession>
<dbReference type="PANTHER" id="PTHR38479">
    <property type="entry name" value="LMO0824 PROTEIN"/>
    <property type="match status" value="1"/>
</dbReference>
<sequence>MTARTNMRSNTKITAEEAIGYRMAEHHLTSPAPDLDTAAGAVAVQNTPPGTAALALRCRVPELTPDAFSTALDADRSLLQLWSLRQAPCVFPTRDLAVFTEPLVPDDEEANRFAVGGLIAEFDKHDLRAGDMVATMREAIETELDGKELSKRELGSALAPHFPKQLAALFEPDQFSSFTAVLARPVAVTGLFCFAPRRGNEASFVRTDQWLAAAPKPQPKPKKLSPKQARIELLNRYLRCYGPSTPERLAEWAGVAPSVAQRIWDQGDLEQVRFEDHDAWVVAGAAKDYVDAPEPPAVRVIPPYDPYLYQRDRATIADPAVHKQLWRATGNPGVVLERGRVTGTCRLEKKGKKLTAKVAAFGRFSKSTLTAIEKDLAGIEQFKGCSSLSITTD</sequence>
<dbReference type="Pfam" id="PF06224">
    <property type="entry name" value="AlkZ-like"/>
    <property type="match status" value="1"/>
</dbReference>
<keyword evidence="2" id="KW-1185">Reference proteome</keyword>
<name>A0A1H1VVX0_9ACTN</name>
<keyword evidence="1" id="KW-0238">DNA-binding</keyword>
<dbReference type="Proteomes" id="UP000199103">
    <property type="component" value="Chromosome I"/>
</dbReference>
<dbReference type="GO" id="GO:0003677">
    <property type="term" value="F:DNA binding"/>
    <property type="evidence" value="ECO:0007669"/>
    <property type="project" value="UniProtKB-KW"/>
</dbReference>